<gene>
    <name evidence="1" type="ORF">BpHYR1_034766</name>
</gene>
<proteinExistence type="predicted"/>
<dbReference type="EMBL" id="REGN01002164">
    <property type="protein sequence ID" value="RNA29778.1"/>
    <property type="molecule type" value="Genomic_DNA"/>
</dbReference>
<reference evidence="1 2" key="1">
    <citation type="journal article" date="2018" name="Sci. Rep.">
        <title>Genomic signatures of local adaptation to the degree of environmental predictability in rotifers.</title>
        <authorList>
            <person name="Franch-Gras L."/>
            <person name="Hahn C."/>
            <person name="Garcia-Roger E.M."/>
            <person name="Carmona M.J."/>
            <person name="Serra M."/>
            <person name="Gomez A."/>
        </authorList>
    </citation>
    <scope>NUCLEOTIDE SEQUENCE [LARGE SCALE GENOMIC DNA]</scope>
    <source>
        <strain evidence="1">HYR1</strain>
    </source>
</reference>
<evidence type="ECO:0000313" key="2">
    <source>
        <dbReference type="Proteomes" id="UP000276133"/>
    </source>
</evidence>
<name>A0A3M7S293_BRAPC</name>
<organism evidence="1 2">
    <name type="scientific">Brachionus plicatilis</name>
    <name type="common">Marine rotifer</name>
    <name type="synonym">Brachionus muelleri</name>
    <dbReference type="NCBI Taxonomy" id="10195"/>
    <lineage>
        <taxon>Eukaryota</taxon>
        <taxon>Metazoa</taxon>
        <taxon>Spiralia</taxon>
        <taxon>Gnathifera</taxon>
        <taxon>Rotifera</taxon>
        <taxon>Eurotatoria</taxon>
        <taxon>Monogononta</taxon>
        <taxon>Pseudotrocha</taxon>
        <taxon>Ploima</taxon>
        <taxon>Brachionidae</taxon>
        <taxon>Brachionus</taxon>
    </lineage>
</organism>
<keyword evidence="2" id="KW-1185">Reference proteome</keyword>
<accession>A0A3M7S293</accession>
<comment type="caution">
    <text evidence="1">The sequence shown here is derived from an EMBL/GenBank/DDBJ whole genome shotgun (WGS) entry which is preliminary data.</text>
</comment>
<evidence type="ECO:0000313" key="1">
    <source>
        <dbReference type="EMBL" id="RNA29778.1"/>
    </source>
</evidence>
<dbReference type="AlphaFoldDB" id="A0A3M7S293"/>
<dbReference type="Proteomes" id="UP000276133">
    <property type="component" value="Unassembled WGS sequence"/>
</dbReference>
<protein>
    <submittedName>
        <fullName evidence="1">Uncharacterized protein</fullName>
    </submittedName>
</protein>
<sequence length="146" mass="17137">MNFICIDMNFTVFTRTKYLKIIYDRNIDTNNESHAVDPLHLECVTAVWCSNKKIEMNIRVVYISESPKEKSKSGFISKKFFYSWSELGLYLRLWNSSNKLFNLIPGEDSELFKCCGFQIQILIKSIINLNLIDTINSLNFFRLLKT</sequence>